<reference evidence="2 3" key="1">
    <citation type="journal article" date="2019" name="Commun. Biol.">
        <title>The bagworm genome reveals a unique fibroin gene that provides high tensile strength.</title>
        <authorList>
            <person name="Kono N."/>
            <person name="Nakamura H."/>
            <person name="Ohtoshi R."/>
            <person name="Tomita M."/>
            <person name="Numata K."/>
            <person name="Arakawa K."/>
        </authorList>
    </citation>
    <scope>NUCLEOTIDE SEQUENCE [LARGE SCALE GENOMIC DNA]</scope>
</reference>
<dbReference type="Proteomes" id="UP000299102">
    <property type="component" value="Unassembled WGS sequence"/>
</dbReference>
<name>A0A4C1SR39_EUMVA</name>
<dbReference type="EMBL" id="BGZK01000011">
    <property type="protein sequence ID" value="GBP03660.1"/>
    <property type="molecule type" value="Genomic_DNA"/>
</dbReference>
<evidence type="ECO:0000313" key="2">
    <source>
        <dbReference type="EMBL" id="GBP03660.1"/>
    </source>
</evidence>
<gene>
    <name evidence="2" type="ORF">EVAR_2412_1</name>
</gene>
<feature type="region of interest" description="Disordered" evidence="1">
    <location>
        <begin position="1"/>
        <end position="122"/>
    </location>
</feature>
<accession>A0A4C1SR39</accession>
<evidence type="ECO:0000256" key="1">
    <source>
        <dbReference type="SAM" id="MobiDB-lite"/>
    </source>
</evidence>
<comment type="caution">
    <text evidence="2">The sequence shown here is derived from an EMBL/GenBank/DDBJ whole genome shotgun (WGS) entry which is preliminary data.</text>
</comment>
<protein>
    <submittedName>
        <fullName evidence="2">Uncharacterized protein</fullName>
    </submittedName>
</protein>
<keyword evidence="3" id="KW-1185">Reference proteome</keyword>
<organism evidence="2 3">
    <name type="scientific">Eumeta variegata</name>
    <name type="common">Bagworm moth</name>
    <name type="synonym">Eumeta japonica</name>
    <dbReference type="NCBI Taxonomy" id="151549"/>
    <lineage>
        <taxon>Eukaryota</taxon>
        <taxon>Metazoa</taxon>
        <taxon>Ecdysozoa</taxon>
        <taxon>Arthropoda</taxon>
        <taxon>Hexapoda</taxon>
        <taxon>Insecta</taxon>
        <taxon>Pterygota</taxon>
        <taxon>Neoptera</taxon>
        <taxon>Endopterygota</taxon>
        <taxon>Lepidoptera</taxon>
        <taxon>Glossata</taxon>
        <taxon>Ditrysia</taxon>
        <taxon>Tineoidea</taxon>
        <taxon>Psychidae</taxon>
        <taxon>Oiketicinae</taxon>
        <taxon>Eumeta</taxon>
    </lineage>
</organism>
<feature type="compositionally biased region" description="Pro residues" evidence="1">
    <location>
        <begin position="85"/>
        <end position="101"/>
    </location>
</feature>
<dbReference type="AlphaFoldDB" id="A0A4C1SR39"/>
<evidence type="ECO:0000313" key="3">
    <source>
        <dbReference type="Proteomes" id="UP000299102"/>
    </source>
</evidence>
<sequence length="122" mass="13090">MQAARHRATTDVQSALVRPRLPDSEVSDAPRAYHARTAGRLPGHRGTITLPEPMLRGPSSIGKTTQTRAGARRGHRLADACVAEPSPPSSTPLRNPVPPPAAERMRNDARAAGGPAWHRIED</sequence>
<proteinExistence type="predicted"/>